<dbReference type="Pfam" id="PF08172">
    <property type="entry name" value="CASP_C"/>
    <property type="match status" value="1"/>
</dbReference>
<dbReference type="InterPro" id="IPR012955">
    <property type="entry name" value="CASP_C"/>
</dbReference>
<evidence type="ECO:0000313" key="6">
    <source>
        <dbReference type="Proteomes" id="UP000593567"/>
    </source>
</evidence>
<evidence type="ECO:0000313" key="5">
    <source>
        <dbReference type="EMBL" id="KAF6017987.1"/>
    </source>
</evidence>
<dbReference type="PANTHER" id="PTHR14043">
    <property type="entry name" value="CCAAT DISPLACEMENT PROTEIN-RELATED"/>
    <property type="match status" value="1"/>
</dbReference>
<reference evidence="5" key="1">
    <citation type="submission" date="2020-06" db="EMBL/GenBank/DDBJ databases">
        <title>Draft genome of Bugula neritina, a colonial animal packing powerful symbionts and potential medicines.</title>
        <authorList>
            <person name="Rayko M."/>
        </authorList>
    </citation>
    <scope>NUCLEOTIDE SEQUENCE [LARGE SCALE GENOMIC DNA]</scope>
    <source>
        <strain evidence="5">Kwan_BN1</strain>
    </source>
</reference>
<gene>
    <name evidence="5" type="ORF">EB796_023706</name>
</gene>
<evidence type="ECO:0000259" key="4">
    <source>
        <dbReference type="Pfam" id="PF08172"/>
    </source>
</evidence>
<dbReference type="EMBL" id="VXIV02003348">
    <property type="protein sequence ID" value="KAF6017987.1"/>
    <property type="molecule type" value="Genomic_DNA"/>
</dbReference>
<keyword evidence="6" id="KW-1185">Reference proteome</keyword>
<name>A0A7J7IWR1_BUGNE</name>
<feature type="coiled-coil region" evidence="2">
    <location>
        <begin position="94"/>
        <end position="128"/>
    </location>
</feature>
<dbReference type="Proteomes" id="UP000593567">
    <property type="component" value="Unassembled WGS sequence"/>
</dbReference>
<dbReference type="GO" id="GO:0000139">
    <property type="term" value="C:Golgi membrane"/>
    <property type="evidence" value="ECO:0007669"/>
    <property type="project" value="InterPro"/>
</dbReference>
<keyword evidence="1 2" id="KW-0175">Coiled coil</keyword>
<dbReference type="GO" id="GO:0006891">
    <property type="term" value="P:intra-Golgi vesicle-mediated transport"/>
    <property type="evidence" value="ECO:0007669"/>
    <property type="project" value="InterPro"/>
</dbReference>
<feature type="transmembrane region" description="Helical" evidence="3">
    <location>
        <begin position="217"/>
        <end position="235"/>
    </location>
</feature>
<organism evidence="5 6">
    <name type="scientific">Bugula neritina</name>
    <name type="common">Brown bryozoan</name>
    <name type="synonym">Sertularia neritina</name>
    <dbReference type="NCBI Taxonomy" id="10212"/>
    <lineage>
        <taxon>Eukaryota</taxon>
        <taxon>Metazoa</taxon>
        <taxon>Spiralia</taxon>
        <taxon>Lophotrochozoa</taxon>
        <taxon>Bryozoa</taxon>
        <taxon>Gymnolaemata</taxon>
        <taxon>Cheilostomatida</taxon>
        <taxon>Flustrina</taxon>
        <taxon>Buguloidea</taxon>
        <taxon>Bugulidae</taxon>
        <taxon>Bugula</taxon>
    </lineage>
</organism>
<keyword evidence="3" id="KW-1133">Transmembrane helix</keyword>
<keyword evidence="3" id="KW-0472">Membrane</keyword>
<comment type="caution">
    <text evidence="5">The sequence shown here is derived from an EMBL/GenBank/DDBJ whole genome shotgun (WGS) entry which is preliminary data.</text>
</comment>
<evidence type="ECO:0000256" key="2">
    <source>
        <dbReference type="SAM" id="Coils"/>
    </source>
</evidence>
<feature type="domain" description="CASP C-terminal" evidence="4">
    <location>
        <begin position="21"/>
        <end position="240"/>
    </location>
</feature>
<dbReference type="PANTHER" id="PTHR14043:SF17">
    <property type="entry name" value="PROTEIN CASP"/>
    <property type="match status" value="1"/>
</dbReference>
<sequence length="266" mass="30328">MLCIAASQVICIHSLTSQIESLTQQFNESSKMCQEQKALIGQLEDDLRKVNALSIMFRGDAEGEPSQSSELVAEAVKDTQFVDTEKTAAADSLLPIMQGQRERYRQRAQELETELVALQQKNLLQQNEMDRIRTDNIKLYEKIKFLQNYSSKSGSRAAAGSTDETEARYSAQYEMKLDPFTNFNKKERNRRYGNLKLHEKITLGIGRLVMGNSTARTFAFIYAILLHLLVFLSLYKLANLDEDATGQCHERFAEHMLAFHKDGHNH</sequence>
<keyword evidence="3" id="KW-0812">Transmembrane</keyword>
<dbReference type="OrthoDB" id="10257567at2759"/>
<evidence type="ECO:0000256" key="1">
    <source>
        <dbReference type="ARBA" id="ARBA00023054"/>
    </source>
</evidence>
<proteinExistence type="predicted"/>
<evidence type="ECO:0000256" key="3">
    <source>
        <dbReference type="SAM" id="Phobius"/>
    </source>
</evidence>
<dbReference type="AlphaFoldDB" id="A0A7J7IWR1"/>
<accession>A0A7J7IWR1</accession>
<protein>
    <submittedName>
        <fullName evidence="5">Ceh-44</fullName>
    </submittedName>
</protein>